<evidence type="ECO:0000313" key="2">
    <source>
        <dbReference type="Proteomes" id="UP000027153"/>
    </source>
</evidence>
<evidence type="ECO:0000313" key="1">
    <source>
        <dbReference type="EMBL" id="KCZ73622.1"/>
    </source>
</evidence>
<accession>A0A062V8K0</accession>
<dbReference type="AlphaFoldDB" id="A0A062V8K0"/>
<dbReference type="EMBL" id="JMIY01000001">
    <property type="protein sequence ID" value="KCZ73622.1"/>
    <property type="molecule type" value="Genomic_DNA"/>
</dbReference>
<comment type="caution">
    <text evidence="1">The sequence shown here is derived from an EMBL/GenBank/DDBJ whole genome shotgun (WGS) entry which is preliminary data.</text>
</comment>
<keyword evidence="2" id="KW-1185">Reference proteome</keyword>
<protein>
    <submittedName>
        <fullName evidence="1">Uncharacterized protein</fullName>
    </submittedName>
</protein>
<reference evidence="1 2" key="1">
    <citation type="journal article" date="2013" name="Nature">
        <title>Anaerobic oxidation of methane coupled to nitrate reduction in a novel archaeal lineage.</title>
        <authorList>
            <person name="Haroon M.F."/>
            <person name="Hu S."/>
            <person name="Shi Y."/>
            <person name="Imelfort M."/>
            <person name="Keller J."/>
            <person name="Hugenholtz P."/>
            <person name="Yuan Z."/>
            <person name="Tyson G.W."/>
        </authorList>
    </citation>
    <scope>NUCLEOTIDE SEQUENCE [LARGE SCALE GENOMIC DNA]</scope>
    <source>
        <strain evidence="1 2">ANME-2d</strain>
    </source>
</reference>
<sequence length="53" mass="5666">METSSSTDSPFKSAGLTSARQIIDVTTNIIFSVENTSSASPEPLFPILSEEEC</sequence>
<proteinExistence type="predicted"/>
<gene>
    <name evidence="1" type="ORF">ANME2D_00693</name>
</gene>
<name>A0A062V8K0_9EURY</name>
<dbReference type="Proteomes" id="UP000027153">
    <property type="component" value="Unassembled WGS sequence"/>
</dbReference>
<organism evidence="1 2">
    <name type="scientific">Candidatus Methanoperedens nitratireducens</name>
    <dbReference type="NCBI Taxonomy" id="1392998"/>
    <lineage>
        <taxon>Archaea</taxon>
        <taxon>Methanobacteriati</taxon>
        <taxon>Methanobacteriota</taxon>
        <taxon>Stenosarchaea group</taxon>
        <taxon>Methanomicrobia</taxon>
        <taxon>Methanosarcinales</taxon>
        <taxon>ANME-2 cluster</taxon>
        <taxon>Candidatus Methanoperedentaceae</taxon>
        <taxon>Candidatus Methanoperedens</taxon>
    </lineage>
</organism>